<evidence type="ECO:0000313" key="3">
    <source>
        <dbReference type="Proteomes" id="UP000824165"/>
    </source>
</evidence>
<comment type="caution">
    <text evidence="2">The sequence shown here is derived from an EMBL/GenBank/DDBJ whole genome shotgun (WGS) entry which is preliminary data.</text>
</comment>
<keyword evidence="2" id="KW-0032">Aminotransferase</keyword>
<dbReference type="Pfam" id="PF00266">
    <property type="entry name" value="Aminotran_5"/>
    <property type="match status" value="1"/>
</dbReference>
<dbReference type="GO" id="GO:0008483">
    <property type="term" value="F:transaminase activity"/>
    <property type="evidence" value="ECO:0007669"/>
    <property type="project" value="UniProtKB-KW"/>
</dbReference>
<dbReference type="EMBL" id="DVLU01000013">
    <property type="protein sequence ID" value="HIT84586.1"/>
    <property type="molecule type" value="Genomic_DNA"/>
</dbReference>
<dbReference type="AlphaFoldDB" id="A0A9D1KQ28"/>
<dbReference type="SUPFAM" id="SSF53383">
    <property type="entry name" value="PLP-dependent transferases"/>
    <property type="match status" value="1"/>
</dbReference>
<accession>A0A9D1KQ28</accession>
<proteinExistence type="predicted"/>
<reference evidence="2" key="1">
    <citation type="submission" date="2020-10" db="EMBL/GenBank/DDBJ databases">
        <authorList>
            <person name="Gilroy R."/>
        </authorList>
    </citation>
    <scope>NUCLEOTIDE SEQUENCE</scope>
    <source>
        <strain evidence="2">CHK181-108</strain>
    </source>
</reference>
<evidence type="ECO:0000313" key="2">
    <source>
        <dbReference type="EMBL" id="HIT84586.1"/>
    </source>
</evidence>
<dbReference type="InterPro" id="IPR015424">
    <property type="entry name" value="PyrdxlP-dep_Trfase"/>
</dbReference>
<dbReference type="InterPro" id="IPR015421">
    <property type="entry name" value="PyrdxlP-dep_Trfase_major"/>
</dbReference>
<gene>
    <name evidence="2" type="ORF">IAA60_01640</name>
</gene>
<organism evidence="2 3">
    <name type="scientific">Candidatus Ornithomonoglobus intestinigallinarum</name>
    <dbReference type="NCBI Taxonomy" id="2840894"/>
    <lineage>
        <taxon>Bacteria</taxon>
        <taxon>Bacillati</taxon>
        <taxon>Bacillota</taxon>
        <taxon>Clostridia</taxon>
        <taxon>Candidatus Ornithomonoglobus</taxon>
    </lineage>
</organism>
<dbReference type="Gene3D" id="3.40.640.10">
    <property type="entry name" value="Type I PLP-dependent aspartate aminotransferase-like (Major domain)"/>
    <property type="match status" value="1"/>
</dbReference>
<dbReference type="Proteomes" id="UP000824165">
    <property type="component" value="Unassembled WGS sequence"/>
</dbReference>
<protein>
    <submittedName>
        <fullName evidence="2">Aminotransferase class V-fold PLP-dependent enzyme</fullName>
    </submittedName>
</protein>
<feature type="domain" description="Aminotransferase class V" evidence="1">
    <location>
        <begin position="5"/>
        <end position="363"/>
    </location>
</feature>
<dbReference type="PANTHER" id="PTHR43586">
    <property type="entry name" value="CYSTEINE DESULFURASE"/>
    <property type="match status" value="1"/>
</dbReference>
<dbReference type="InterPro" id="IPR000192">
    <property type="entry name" value="Aminotrans_V_dom"/>
</dbReference>
<evidence type="ECO:0000259" key="1">
    <source>
        <dbReference type="Pfam" id="PF00266"/>
    </source>
</evidence>
<dbReference type="InterPro" id="IPR015422">
    <property type="entry name" value="PyrdxlP-dep_Trfase_small"/>
</dbReference>
<name>A0A9D1KQ28_9FIRM</name>
<sequence length="389" mass="41119">MFTVIYLDNAATSAQKPEIVYETLSSFTRFHSANAGRGTSKESLFSLNAVINAQNAAAELFNISKPQNIAFTQNATHALNAAILGTLLKGGHAVTTVMDHNSVLRPLFRLGNFTAVPADRYGFVSPYELERAIRPDTKMIIISHASNVCGTVQNIKSAAKIARLRKIKLMIDAAQTAGILTIDNSVLGADFIAFSGHKGLMGPLGTGGLYVKEPDELEPVITGGTGSDSEALSQPRTMPDMLHSGTINTPAIAALSEGIKFILKTGTENIIAHERELAELFRSELLNMDGVTVYGSGGNGAIGTVAFNIDGADSFDACAMLSGFALRGGYHCAPLAHKALGTEKTGAVRASFGLFNTRAHAKALADAVFSAAAELRASNGRTFFQKPID</sequence>
<dbReference type="Gene3D" id="3.90.1150.10">
    <property type="entry name" value="Aspartate Aminotransferase, domain 1"/>
    <property type="match status" value="1"/>
</dbReference>
<keyword evidence="2" id="KW-0808">Transferase</keyword>
<reference evidence="2" key="2">
    <citation type="journal article" date="2021" name="PeerJ">
        <title>Extensive microbial diversity within the chicken gut microbiome revealed by metagenomics and culture.</title>
        <authorList>
            <person name="Gilroy R."/>
            <person name="Ravi A."/>
            <person name="Getino M."/>
            <person name="Pursley I."/>
            <person name="Horton D.L."/>
            <person name="Alikhan N.F."/>
            <person name="Baker D."/>
            <person name="Gharbi K."/>
            <person name="Hall N."/>
            <person name="Watson M."/>
            <person name="Adriaenssens E.M."/>
            <person name="Foster-Nyarko E."/>
            <person name="Jarju S."/>
            <person name="Secka A."/>
            <person name="Antonio M."/>
            <person name="Oren A."/>
            <person name="Chaudhuri R.R."/>
            <person name="La Ragione R."/>
            <person name="Hildebrand F."/>
            <person name="Pallen M.J."/>
        </authorList>
    </citation>
    <scope>NUCLEOTIDE SEQUENCE</scope>
    <source>
        <strain evidence="2">CHK181-108</strain>
    </source>
</reference>
<dbReference type="PANTHER" id="PTHR43586:SF4">
    <property type="entry name" value="ISOPENICILLIN N EPIMERASE"/>
    <property type="match status" value="1"/>
</dbReference>